<dbReference type="InterPro" id="IPR026050">
    <property type="entry name" value="C1GALT1/C1GALT1_chp1"/>
</dbReference>
<evidence type="ECO:0008006" key="9">
    <source>
        <dbReference type="Google" id="ProtNLM"/>
    </source>
</evidence>
<dbReference type="OrthoDB" id="414175at2759"/>
<keyword evidence="6" id="KW-0472">Membrane</keyword>
<accession>A0A1E7F1A2</accession>
<evidence type="ECO:0000256" key="1">
    <source>
        <dbReference type="ARBA" id="ARBA00004606"/>
    </source>
</evidence>
<dbReference type="Proteomes" id="UP000095751">
    <property type="component" value="Unassembled WGS sequence"/>
</dbReference>
<protein>
    <recommendedName>
        <fullName evidence="9">N-acetylgalactosaminide beta-1,3-galactosyltransferase</fullName>
    </recommendedName>
</protein>
<evidence type="ECO:0000256" key="3">
    <source>
        <dbReference type="ARBA" id="ARBA00022692"/>
    </source>
</evidence>
<dbReference type="EMBL" id="KV784366">
    <property type="protein sequence ID" value="OEU11884.1"/>
    <property type="molecule type" value="Genomic_DNA"/>
</dbReference>
<comment type="subcellular location">
    <subcellularLocation>
        <location evidence="1">Membrane</location>
        <topology evidence="1">Single-pass type II membrane protein</topology>
    </subcellularLocation>
</comment>
<dbReference type="KEGG" id="fcy:FRACYDRAFT_276786"/>
<dbReference type="GO" id="GO:0016263">
    <property type="term" value="F:glycoprotein-N-acetylgalactosamine 3-beta-galactosyltransferase activity"/>
    <property type="evidence" value="ECO:0007669"/>
    <property type="project" value="TreeGrafter"/>
</dbReference>
<dbReference type="AlphaFoldDB" id="A0A1E7F1A2"/>
<keyword evidence="5" id="KW-1133">Transmembrane helix</keyword>
<evidence type="ECO:0000256" key="2">
    <source>
        <dbReference type="ARBA" id="ARBA00006462"/>
    </source>
</evidence>
<keyword evidence="4" id="KW-0735">Signal-anchor</keyword>
<organism evidence="7 8">
    <name type="scientific">Fragilariopsis cylindrus CCMP1102</name>
    <dbReference type="NCBI Taxonomy" id="635003"/>
    <lineage>
        <taxon>Eukaryota</taxon>
        <taxon>Sar</taxon>
        <taxon>Stramenopiles</taxon>
        <taxon>Ochrophyta</taxon>
        <taxon>Bacillariophyta</taxon>
        <taxon>Bacillariophyceae</taxon>
        <taxon>Bacillariophycidae</taxon>
        <taxon>Bacillariales</taxon>
        <taxon>Bacillariaceae</taxon>
        <taxon>Fragilariopsis</taxon>
    </lineage>
</organism>
<evidence type="ECO:0000313" key="8">
    <source>
        <dbReference type="Proteomes" id="UP000095751"/>
    </source>
</evidence>
<evidence type="ECO:0000256" key="6">
    <source>
        <dbReference type="ARBA" id="ARBA00023136"/>
    </source>
</evidence>
<gene>
    <name evidence="7" type="ORF">FRACYDRAFT_276786</name>
</gene>
<comment type="similarity">
    <text evidence="2">Belongs to the glycosyltransferase 31 family. Beta3-Gal-T subfamily.</text>
</comment>
<evidence type="ECO:0000313" key="7">
    <source>
        <dbReference type="EMBL" id="OEU11884.1"/>
    </source>
</evidence>
<keyword evidence="3" id="KW-0812">Transmembrane</keyword>
<dbReference type="Gene3D" id="3.90.550.50">
    <property type="match status" value="1"/>
</dbReference>
<evidence type="ECO:0000256" key="4">
    <source>
        <dbReference type="ARBA" id="ARBA00022968"/>
    </source>
</evidence>
<keyword evidence="8" id="KW-1185">Reference proteome</keyword>
<dbReference type="PANTHER" id="PTHR23033">
    <property type="entry name" value="BETA1,3-GALACTOSYLTRANSFERASE"/>
    <property type="match status" value="1"/>
</dbReference>
<reference evidence="7 8" key="1">
    <citation type="submission" date="2016-09" db="EMBL/GenBank/DDBJ databases">
        <title>Extensive genetic diversity and differential bi-allelic expression allows diatom success in the polar Southern Ocean.</title>
        <authorList>
            <consortium name="DOE Joint Genome Institute"/>
            <person name="Mock T."/>
            <person name="Otillar R.P."/>
            <person name="Strauss J."/>
            <person name="Dupont C."/>
            <person name="Frickenhaus S."/>
            <person name="Maumus F."/>
            <person name="Mcmullan M."/>
            <person name="Sanges R."/>
            <person name="Schmutz J."/>
            <person name="Toseland A."/>
            <person name="Valas R."/>
            <person name="Veluchamy A."/>
            <person name="Ward B.J."/>
            <person name="Allen A."/>
            <person name="Barry K."/>
            <person name="Falciatore A."/>
            <person name="Ferrante M."/>
            <person name="Fortunato A.E."/>
            <person name="Gloeckner G."/>
            <person name="Gruber A."/>
            <person name="Hipkin R."/>
            <person name="Janech M."/>
            <person name="Kroth P."/>
            <person name="Leese F."/>
            <person name="Lindquist E."/>
            <person name="Lyon B.R."/>
            <person name="Martin J."/>
            <person name="Mayer C."/>
            <person name="Parker M."/>
            <person name="Quesneville H."/>
            <person name="Raymond J."/>
            <person name="Uhlig C."/>
            <person name="Valentin K.U."/>
            <person name="Worden A.Z."/>
            <person name="Armbrust E.V."/>
            <person name="Bowler C."/>
            <person name="Green B."/>
            <person name="Moulton V."/>
            <person name="Van Oosterhout C."/>
            <person name="Grigoriev I."/>
        </authorList>
    </citation>
    <scope>NUCLEOTIDE SEQUENCE [LARGE SCALE GENOMIC DNA]</scope>
    <source>
        <strain evidence="7 8">CCMP1102</strain>
    </source>
</reference>
<dbReference type="PANTHER" id="PTHR23033:SF14">
    <property type="entry name" value="GLYCOPROTEIN-N-ACETYLGALACTOSAMINE 3-BETA-GALACTOSYLTRANSFERASE 1-RELATED"/>
    <property type="match status" value="1"/>
</dbReference>
<sequence>MVYTMEQNHHTSIRAIRETWGGGCDGFLAFSTKDDPRIPAISLVHDGPEEYNNMWQKVRSIWRFVGKHYLDEFDFFFQGGEDLYVLPQNLRQYLASAVDDPTKDDFFGGRRFQQSQNIFFNSGGAGYALSQATLRKFTDTGLDHPKCFADKHTAMEDVMIARCLKDVFDIGLVDTRDAQDRERFHPFSPGSHYSWDYPIPPARDWYESYNRLWPIKLKEQCCAPDSVSFHYMKKPAMVRHLHSLLYFCD</sequence>
<proteinExistence type="inferred from homology"/>
<dbReference type="InParanoid" id="A0A1E7F1A2"/>
<name>A0A1E7F1A2_9STRA</name>
<evidence type="ECO:0000256" key="5">
    <source>
        <dbReference type="ARBA" id="ARBA00022989"/>
    </source>
</evidence>
<dbReference type="GO" id="GO:0016020">
    <property type="term" value="C:membrane"/>
    <property type="evidence" value="ECO:0007669"/>
    <property type="project" value="UniProtKB-SubCell"/>
</dbReference>